<dbReference type="Pfam" id="PF01568">
    <property type="entry name" value="Molydop_binding"/>
    <property type="match status" value="1"/>
</dbReference>
<dbReference type="SUPFAM" id="SSF50692">
    <property type="entry name" value="ADC-like"/>
    <property type="match status" value="1"/>
</dbReference>
<keyword evidence="3" id="KW-0408">Iron</keyword>
<feature type="domain" description="4Fe-4S Mo/W bis-MGD-type" evidence="5">
    <location>
        <begin position="17"/>
        <end position="73"/>
    </location>
</feature>
<keyword evidence="2" id="KW-0479">Metal-binding</keyword>
<dbReference type="PANTHER" id="PTHR43742:SF6">
    <property type="entry name" value="OXIDOREDUCTASE YYAE-RELATED"/>
    <property type="match status" value="1"/>
</dbReference>
<dbReference type="InterPro" id="IPR006656">
    <property type="entry name" value="Mopterin_OxRdtase"/>
</dbReference>
<dbReference type="Gene3D" id="3.40.228.10">
    <property type="entry name" value="Dimethylsulfoxide Reductase, domain 2"/>
    <property type="match status" value="1"/>
</dbReference>
<organism evidence="6">
    <name type="scientific">freshwater metagenome</name>
    <dbReference type="NCBI Taxonomy" id="449393"/>
    <lineage>
        <taxon>unclassified sequences</taxon>
        <taxon>metagenomes</taxon>
        <taxon>ecological metagenomes</taxon>
    </lineage>
</organism>
<dbReference type="InterPro" id="IPR006657">
    <property type="entry name" value="MoPterin_dinucl-bd_dom"/>
</dbReference>
<dbReference type="SUPFAM" id="SSF53706">
    <property type="entry name" value="Formate dehydrogenase/DMSO reductase, domains 1-3"/>
    <property type="match status" value="1"/>
</dbReference>
<evidence type="ECO:0000256" key="1">
    <source>
        <dbReference type="ARBA" id="ARBA00010312"/>
    </source>
</evidence>
<dbReference type="InterPro" id="IPR050612">
    <property type="entry name" value="Prok_Mopterin_Oxidored"/>
</dbReference>
<dbReference type="Gene3D" id="2.40.40.20">
    <property type="match status" value="1"/>
</dbReference>
<dbReference type="GO" id="GO:0016491">
    <property type="term" value="F:oxidoreductase activity"/>
    <property type="evidence" value="ECO:0007669"/>
    <property type="project" value="InterPro"/>
</dbReference>
<dbReference type="GO" id="GO:0046872">
    <property type="term" value="F:metal ion binding"/>
    <property type="evidence" value="ECO:0007669"/>
    <property type="project" value="UniProtKB-KW"/>
</dbReference>
<evidence type="ECO:0000313" key="6">
    <source>
        <dbReference type="EMBL" id="CAB4761519.1"/>
    </source>
</evidence>
<dbReference type="InterPro" id="IPR009010">
    <property type="entry name" value="Asp_de-COase-like_dom_sf"/>
</dbReference>
<sequence>MPRMGLLADSPVPPGFTGTRLGVCNLCEAICGLQVTFTDGEVTGIRGNPEDPLSRGYVCPKGTSLADVYSDPDRLRRPARRVGTGAEATWEEMEWDEALDLVADRVAAVAAEHGRDAVAVYLGNPNAHSLGSATHGTALVRSLRTRNRFSASSVDQWPHQLLAWQMFGHQLLIPVPDIDRTDLFLVVGGNPMASNGSLMTVPDFPARARALRERGGRMVVVDPRRTETAKIADEHLFVRPGSDAALLLAMVHVLLREGLATPPTYVDHLDELAGLVADFTPELAERATGIAAADVERLARELAAADRAAVYGRLGVSTHGFGSVCQWAVNVLNILTGNLDREGGVMFPEPAIDTVGRRIVSPGHHDKWRSRVRGLPEFAGELPVSVLQEEITTPGEGQVRALMTIAGNPVLSTPDGRGLAAAMDGLDFMVSIDIYLNETTRHADVVLPVTTALERDQYDLVFHGLAVRNTARFVPALLPKEEGTKHDWEVFGALALRLAARTGDRLPLRARLQQRARLTASPRLLLPLLLRGNRYGLTWRRLRRAPEGVDLGPLRPCLPERLQTKGGRVDLTPALVVADLERLRGVLHDSPAPDPDELLLIGRRHKQDCNSWLHNTTRLTRGKARHHLMVHPEDLAARGLRDGDLLTVTSRVGSVEVECAATEDVMRGVVSLPHGYGHGLPGVRLSVASAVPGVSINDLTDPERLDLSGNAALNGTPVRIAAAPGAATAAGSGGAALAT</sequence>
<dbReference type="Gene3D" id="3.40.50.740">
    <property type="match status" value="1"/>
</dbReference>
<dbReference type="SMART" id="SM00926">
    <property type="entry name" value="Molybdop_Fe4S4"/>
    <property type="match status" value="1"/>
</dbReference>
<dbReference type="EMBL" id="CAEZYQ010000025">
    <property type="protein sequence ID" value="CAB4761519.1"/>
    <property type="molecule type" value="Genomic_DNA"/>
</dbReference>
<dbReference type="Gene3D" id="2.20.25.90">
    <property type="entry name" value="ADC-like domains"/>
    <property type="match status" value="1"/>
</dbReference>
<evidence type="ECO:0000256" key="2">
    <source>
        <dbReference type="ARBA" id="ARBA00022723"/>
    </source>
</evidence>
<accession>A0A6J6USG0</accession>
<keyword evidence="4" id="KW-0411">Iron-sulfur</keyword>
<protein>
    <submittedName>
        <fullName evidence="6">Unannotated protein</fullName>
    </submittedName>
</protein>
<dbReference type="Pfam" id="PF04879">
    <property type="entry name" value="Molybdop_Fe4S4"/>
    <property type="match status" value="1"/>
</dbReference>
<name>A0A6J6USG0_9ZZZZ</name>
<evidence type="ECO:0000256" key="3">
    <source>
        <dbReference type="ARBA" id="ARBA00023004"/>
    </source>
</evidence>
<dbReference type="PROSITE" id="PS51669">
    <property type="entry name" value="4FE4S_MOW_BIS_MGD"/>
    <property type="match status" value="1"/>
</dbReference>
<dbReference type="InterPro" id="IPR006963">
    <property type="entry name" value="Mopterin_OxRdtase_4Fe-4S_dom"/>
</dbReference>
<dbReference type="GO" id="GO:0051536">
    <property type="term" value="F:iron-sulfur cluster binding"/>
    <property type="evidence" value="ECO:0007669"/>
    <property type="project" value="UniProtKB-KW"/>
</dbReference>
<dbReference type="GO" id="GO:0043546">
    <property type="term" value="F:molybdopterin cofactor binding"/>
    <property type="evidence" value="ECO:0007669"/>
    <property type="project" value="InterPro"/>
</dbReference>
<dbReference type="Pfam" id="PF00384">
    <property type="entry name" value="Molybdopterin"/>
    <property type="match status" value="1"/>
</dbReference>
<dbReference type="PANTHER" id="PTHR43742">
    <property type="entry name" value="TRIMETHYLAMINE-N-OXIDE REDUCTASE"/>
    <property type="match status" value="1"/>
</dbReference>
<evidence type="ECO:0000259" key="5">
    <source>
        <dbReference type="PROSITE" id="PS51669"/>
    </source>
</evidence>
<proteinExistence type="inferred from homology"/>
<comment type="similarity">
    <text evidence="1">Belongs to the prokaryotic molybdopterin-containing oxidoreductase family.</text>
</comment>
<reference evidence="6" key="1">
    <citation type="submission" date="2020-05" db="EMBL/GenBank/DDBJ databases">
        <authorList>
            <person name="Chiriac C."/>
            <person name="Salcher M."/>
            <person name="Ghai R."/>
            <person name="Kavagutti S V."/>
        </authorList>
    </citation>
    <scope>NUCLEOTIDE SEQUENCE</scope>
</reference>
<evidence type="ECO:0000256" key="4">
    <source>
        <dbReference type="ARBA" id="ARBA00023014"/>
    </source>
</evidence>
<dbReference type="AlphaFoldDB" id="A0A6J6USG0"/>
<gene>
    <name evidence="6" type="ORF">UFOPK2761_02674</name>
</gene>